<accession>A0A518ANH4</accession>
<dbReference type="PANTHER" id="PTHR42923:SF17">
    <property type="entry name" value="AMINE OXIDASE DOMAIN-CONTAINING PROTEIN"/>
    <property type="match status" value="1"/>
</dbReference>
<reference evidence="2 3" key="1">
    <citation type="submission" date="2019-02" db="EMBL/GenBank/DDBJ databases">
        <title>Deep-cultivation of Planctomycetes and their phenomic and genomic characterization uncovers novel biology.</title>
        <authorList>
            <person name="Wiegand S."/>
            <person name="Jogler M."/>
            <person name="Boedeker C."/>
            <person name="Pinto D."/>
            <person name="Vollmers J."/>
            <person name="Rivas-Marin E."/>
            <person name="Kohn T."/>
            <person name="Peeters S.H."/>
            <person name="Heuer A."/>
            <person name="Rast P."/>
            <person name="Oberbeckmann S."/>
            <person name="Bunk B."/>
            <person name="Jeske O."/>
            <person name="Meyerdierks A."/>
            <person name="Storesund J.E."/>
            <person name="Kallscheuer N."/>
            <person name="Luecker S."/>
            <person name="Lage O.M."/>
            <person name="Pohl T."/>
            <person name="Merkel B.J."/>
            <person name="Hornburger P."/>
            <person name="Mueller R.-W."/>
            <person name="Bruemmer F."/>
            <person name="Labrenz M."/>
            <person name="Spormann A.M."/>
            <person name="Op den Camp H."/>
            <person name="Overmann J."/>
            <person name="Amann R."/>
            <person name="Jetten M.S.M."/>
            <person name="Mascher T."/>
            <person name="Medema M.H."/>
            <person name="Devos D.P."/>
            <person name="Kaster A.-K."/>
            <person name="Ovreas L."/>
            <person name="Rohde M."/>
            <person name="Galperin M.Y."/>
            <person name="Jogler C."/>
        </authorList>
    </citation>
    <scope>NUCLEOTIDE SEQUENCE [LARGE SCALE GENOMIC DNA]</scope>
    <source>
        <strain evidence="2 3">Pan181</strain>
    </source>
</reference>
<dbReference type="PANTHER" id="PTHR42923">
    <property type="entry name" value="PROTOPORPHYRINOGEN OXIDASE"/>
    <property type="match status" value="1"/>
</dbReference>
<dbReference type="InterPro" id="IPR050464">
    <property type="entry name" value="Zeta_carotene_desat/Oxidored"/>
</dbReference>
<dbReference type="Pfam" id="PF01593">
    <property type="entry name" value="Amino_oxidase"/>
    <property type="match status" value="1"/>
</dbReference>
<sequence length="442" mass="49725">MNIAIIGSGISGNLTARLLASRHRVKLFEAASYAGGHTNSVDVAISRQPVTVDTGFMVFNERTYPNFCRMLDLLNVKSQPSDMSFSVRCDATSLEYNGSSVNTLFAQRTNLLRPWFYGLVRGILQFNQVGEAYAKQLDQSDESITLGEFLDEHRVSDKVRQYYLVPMLAAIWSAAPEAIEQLPARFILGFMHNHGLMQLADRPRWRTIVGGAKNYVAKLLEPIKEQVRLSTPVERVTRHESGVTVHAKNQPAEEFDQVVFATHADQTLAMLSDATLAEQQILSALPYQPNTAILHGDTTVMPTRPRAWASWNYRIPKTKNHQPAAASVTYDLNRLQNLPTNEPVFVTLNPVTDIDEKKIHETFQYDHPAYTLESVQAQQRWREINGQQRTWFCGAYWGYGFHEDGVNSALRVAAEFGVTLDELRKPVVDQTNCEQRVAAAAN</sequence>
<protein>
    <recommendedName>
        <fullName evidence="1">Amine oxidase domain-containing protein</fullName>
    </recommendedName>
</protein>
<dbReference type="GO" id="GO:0016491">
    <property type="term" value="F:oxidoreductase activity"/>
    <property type="evidence" value="ECO:0007669"/>
    <property type="project" value="InterPro"/>
</dbReference>
<evidence type="ECO:0000313" key="2">
    <source>
        <dbReference type="EMBL" id="QDU56282.1"/>
    </source>
</evidence>
<dbReference type="Gene3D" id="3.50.50.60">
    <property type="entry name" value="FAD/NAD(P)-binding domain"/>
    <property type="match status" value="1"/>
</dbReference>
<dbReference type="InterPro" id="IPR036188">
    <property type="entry name" value="FAD/NAD-bd_sf"/>
</dbReference>
<dbReference type="Gene3D" id="3.30.70.1990">
    <property type="match status" value="1"/>
</dbReference>
<organism evidence="2 3">
    <name type="scientific">Aeoliella mucimassa</name>
    <dbReference type="NCBI Taxonomy" id="2527972"/>
    <lineage>
        <taxon>Bacteria</taxon>
        <taxon>Pseudomonadati</taxon>
        <taxon>Planctomycetota</taxon>
        <taxon>Planctomycetia</taxon>
        <taxon>Pirellulales</taxon>
        <taxon>Lacipirellulaceae</taxon>
        <taxon>Aeoliella</taxon>
    </lineage>
</organism>
<dbReference type="Gene3D" id="1.10.405.20">
    <property type="match status" value="1"/>
</dbReference>
<feature type="domain" description="Amine oxidase" evidence="1">
    <location>
        <begin position="15"/>
        <end position="293"/>
    </location>
</feature>
<proteinExistence type="predicted"/>
<evidence type="ECO:0000259" key="1">
    <source>
        <dbReference type="Pfam" id="PF01593"/>
    </source>
</evidence>
<name>A0A518ANH4_9BACT</name>
<evidence type="ECO:0000313" key="3">
    <source>
        <dbReference type="Proteomes" id="UP000315750"/>
    </source>
</evidence>
<dbReference type="AlphaFoldDB" id="A0A518ANH4"/>
<dbReference type="KEGG" id="amuc:Pan181_24910"/>
<dbReference type="RefSeq" id="WP_197529194.1">
    <property type="nucleotide sequence ID" value="NZ_CP036278.1"/>
</dbReference>
<dbReference type="Proteomes" id="UP000315750">
    <property type="component" value="Chromosome"/>
</dbReference>
<keyword evidence="3" id="KW-1185">Reference proteome</keyword>
<gene>
    <name evidence="2" type="ORF">Pan181_24910</name>
</gene>
<dbReference type="SUPFAM" id="SSF51905">
    <property type="entry name" value="FAD/NAD(P)-binding domain"/>
    <property type="match status" value="1"/>
</dbReference>
<dbReference type="InterPro" id="IPR002937">
    <property type="entry name" value="Amino_oxidase"/>
</dbReference>
<dbReference type="EMBL" id="CP036278">
    <property type="protein sequence ID" value="QDU56282.1"/>
    <property type="molecule type" value="Genomic_DNA"/>
</dbReference>